<comment type="similarity">
    <text evidence="2">Belongs to the peptidase S15 family.</text>
</comment>
<feature type="chain" id="PRO_5039075571" description="Xaa-Pro dipeptidyl-peptidase" evidence="10">
    <location>
        <begin position="28"/>
        <end position="712"/>
    </location>
</feature>
<dbReference type="PRINTS" id="PR00923">
    <property type="entry name" value="LACTOPTASE"/>
</dbReference>
<gene>
    <name evidence="12" type="ORF">SAMN04488561_2762</name>
</gene>
<keyword evidence="6" id="KW-0378">Hydrolase</keyword>
<evidence type="ECO:0000256" key="7">
    <source>
        <dbReference type="ARBA" id="ARBA00022825"/>
    </source>
</evidence>
<dbReference type="InterPro" id="IPR008979">
    <property type="entry name" value="Galactose-bd-like_sf"/>
</dbReference>
<evidence type="ECO:0000256" key="3">
    <source>
        <dbReference type="ARBA" id="ARBA00012463"/>
    </source>
</evidence>
<dbReference type="AlphaFoldDB" id="A0A1H5LTP2"/>
<dbReference type="RefSeq" id="WP_074946322.1">
    <property type="nucleotide sequence ID" value="NZ_FNUC01000003.1"/>
</dbReference>
<proteinExistence type="inferred from homology"/>
<evidence type="ECO:0000256" key="4">
    <source>
        <dbReference type="ARBA" id="ARBA00022438"/>
    </source>
</evidence>
<evidence type="ECO:0000256" key="8">
    <source>
        <dbReference type="ARBA" id="ARBA00030045"/>
    </source>
</evidence>
<organism evidence="12 13">
    <name type="scientific">Jiangella alba</name>
    <dbReference type="NCBI Taxonomy" id="561176"/>
    <lineage>
        <taxon>Bacteria</taxon>
        <taxon>Bacillati</taxon>
        <taxon>Actinomycetota</taxon>
        <taxon>Actinomycetes</taxon>
        <taxon>Jiangellales</taxon>
        <taxon>Jiangellaceae</taxon>
        <taxon>Jiangella</taxon>
    </lineage>
</organism>
<comment type="catalytic activity">
    <reaction evidence="1">
        <text>Hydrolyzes Xaa-Pro-|- bonds to release unblocked, N-terminal dipeptides from substrates including Ala-Pro-|-p-nitroanilide and (sequentially) Tyr-Pro-|-Phe-Pro-|-Gly-Pro-|-Ile.</text>
        <dbReference type="EC" id="3.4.14.11"/>
    </reaction>
</comment>
<evidence type="ECO:0000313" key="12">
    <source>
        <dbReference type="EMBL" id="SEE80389.1"/>
    </source>
</evidence>
<evidence type="ECO:0000313" key="13">
    <source>
        <dbReference type="Proteomes" id="UP000181980"/>
    </source>
</evidence>
<keyword evidence="4" id="KW-0031">Aminopeptidase</keyword>
<evidence type="ECO:0000256" key="2">
    <source>
        <dbReference type="ARBA" id="ARBA00010819"/>
    </source>
</evidence>
<dbReference type="Gene3D" id="3.40.50.1820">
    <property type="entry name" value="alpha/beta hydrolase"/>
    <property type="match status" value="2"/>
</dbReference>
<dbReference type="PANTHER" id="PTHR43056:SF10">
    <property type="entry name" value="COCE_NOND FAMILY, PUTATIVE (AFU_ORTHOLOGUE AFUA_7G00600)-RELATED"/>
    <property type="match status" value="1"/>
</dbReference>
<keyword evidence="7" id="KW-0720">Serine protease</keyword>
<feature type="signal peptide" evidence="10">
    <location>
        <begin position="1"/>
        <end position="27"/>
    </location>
</feature>
<evidence type="ECO:0000256" key="10">
    <source>
        <dbReference type="SAM" id="SignalP"/>
    </source>
</evidence>
<dbReference type="NCBIfam" id="NF003780">
    <property type="entry name" value="PRK05371.1-1"/>
    <property type="match status" value="1"/>
</dbReference>
<dbReference type="SUPFAM" id="SSF49785">
    <property type="entry name" value="Galactose-binding domain-like"/>
    <property type="match status" value="1"/>
</dbReference>
<protein>
    <recommendedName>
        <fullName evidence="3">Xaa-Pro dipeptidyl-peptidase</fullName>
        <ecNumber evidence="3">3.4.14.11</ecNumber>
    </recommendedName>
    <alternativeName>
        <fullName evidence="8">X-prolyl-dipeptidyl aminopeptidase</fullName>
    </alternativeName>
</protein>
<reference evidence="13" key="1">
    <citation type="submission" date="2016-10" db="EMBL/GenBank/DDBJ databases">
        <authorList>
            <person name="Varghese N."/>
            <person name="Submissions S."/>
        </authorList>
    </citation>
    <scope>NUCLEOTIDE SEQUENCE [LARGE SCALE GENOMIC DNA]</scope>
    <source>
        <strain evidence="13">DSM 45237</strain>
    </source>
</reference>
<keyword evidence="10" id="KW-0732">Signal</keyword>
<dbReference type="InterPro" id="IPR008252">
    <property type="entry name" value="Pept_S15_Xpro"/>
</dbReference>
<dbReference type="EMBL" id="FNUC01000003">
    <property type="protein sequence ID" value="SEE80389.1"/>
    <property type="molecule type" value="Genomic_DNA"/>
</dbReference>
<dbReference type="InterPro" id="IPR029058">
    <property type="entry name" value="AB_hydrolase_fold"/>
</dbReference>
<evidence type="ECO:0000256" key="1">
    <source>
        <dbReference type="ARBA" id="ARBA00000123"/>
    </source>
</evidence>
<dbReference type="GO" id="GO:0004177">
    <property type="term" value="F:aminopeptidase activity"/>
    <property type="evidence" value="ECO:0007669"/>
    <property type="project" value="UniProtKB-KW"/>
</dbReference>
<dbReference type="Proteomes" id="UP000181980">
    <property type="component" value="Unassembled WGS sequence"/>
</dbReference>
<dbReference type="GO" id="GO:0008239">
    <property type="term" value="F:dipeptidyl-peptidase activity"/>
    <property type="evidence" value="ECO:0007669"/>
    <property type="project" value="UniProtKB-EC"/>
</dbReference>
<dbReference type="Pfam" id="PF08530">
    <property type="entry name" value="PepX_C"/>
    <property type="match status" value="1"/>
</dbReference>
<dbReference type="InterPro" id="IPR050585">
    <property type="entry name" value="Xaa-Pro_dipeptidyl-ppase/CocE"/>
</dbReference>
<dbReference type="Pfam" id="PF02129">
    <property type="entry name" value="Peptidase_S15"/>
    <property type="match status" value="1"/>
</dbReference>
<name>A0A1H5LTP2_9ACTN</name>
<dbReference type="GO" id="GO:0008236">
    <property type="term" value="F:serine-type peptidase activity"/>
    <property type="evidence" value="ECO:0007669"/>
    <property type="project" value="UniProtKB-KW"/>
</dbReference>
<keyword evidence="13" id="KW-1185">Reference proteome</keyword>
<evidence type="ECO:0000256" key="6">
    <source>
        <dbReference type="ARBA" id="ARBA00022801"/>
    </source>
</evidence>
<dbReference type="SUPFAM" id="SSF53474">
    <property type="entry name" value="alpha/beta-Hydrolases"/>
    <property type="match status" value="1"/>
</dbReference>
<dbReference type="STRING" id="561176.SAMN04488561_2762"/>
<dbReference type="GO" id="GO:0006508">
    <property type="term" value="P:proteolysis"/>
    <property type="evidence" value="ECO:0007669"/>
    <property type="project" value="UniProtKB-KW"/>
</dbReference>
<evidence type="ECO:0000256" key="5">
    <source>
        <dbReference type="ARBA" id="ARBA00022670"/>
    </source>
</evidence>
<sequence>MAQRRHRTRAGAALAAAGVCTAALLTAANGAAGAAPAPAPAPAEPTFVDGLAQPVFTGPFIQHELWVETEFDTDGDGELDRMHVDVTRPAETDGAGLEVPVVYESSPYYSGTASTNTRFFWNVNVELGAQPPLRTSPDALPDAARAPGGTSPRISSSLINTWVPRGFAVVHSESPGSGLSDGCPTVGGPNESLAPKAVVDWLNGRARGFTSADGDEEVTAYWSTGRVGMTGTSYNGTLPLAAATTGVEGLEVIIPVAPNTSYYHYYRSNGLVRNPGGWLGEDVDYLFDYINSGDLEKRQYCRDTVRDVMQAEHDRVTGDYNDFWAGRDYLNQLDDVRAAVLMAHAFNDWNVVPEHSVRISEALEAKGVTVHEYFHQGGHGGNPPLDMMNRWFSQYLYGQDNAIEDDQNTAFIVRNELGGSTVTPYADYPNPAASTATLNLRAGGATAGGLTSLALADDATETLVDAGTNACNAGALATAPSQHRLLYTTPTLTENVHLSGTTEVTVRMAASKARANLTVALVKLPWTGDSACASSTQRPTTSVITRGWADPLNRDSLTEEKPLTPRQFVDVTVPLQPDDQVIPAGSQIGLMIWSTDSEFTLRPQPGTELSVDLAGTTVELPVVGGPLALPICGDQDTRATVVIDGADTGVPNHPLAGTCTVNDHVLDDQDWPNHGAFVRHTTELADQLAAAGLISGRERGALVRTAAQSDVG</sequence>
<dbReference type="EC" id="3.4.14.11" evidence="3"/>
<dbReference type="InterPro" id="IPR013736">
    <property type="entry name" value="Xaa-Pro_dipept_C"/>
</dbReference>
<feature type="domain" description="Xaa-Pro dipeptidyl-peptidase C-terminal" evidence="11">
    <location>
        <begin position="389"/>
        <end position="619"/>
    </location>
</feature>
<evidence type="ECO:0000256" key="9">
    <source>
        <dbReference type="SAM" id="MobiDB-lite"/>
    </source>
</evidence>
<dbReference type="PANTHER" id="PTHR43056">
    <property type="entry name" value="PEPTIDASE S9 PROLYL OLIGOPEPTIDASE"/>
    <property type="match status" value="1"/>
</dbReference>
<dbReference type="SMART" id="SM00939">
    <property type="entry name" value="PepX_C"/>
    <property type="match status" value="1"/>
</dbReference>
<accession>A0A1H5LTP2</accession>
<feature type="region of interest" description="Disordered" evidence="9">
    <location>
        <begin position="132"/>
        <end position="152"/>
    </location>
</feature>
<dbReference type="InterPro" id="IPR000383">
    <property type="entry name" value="Xaa-Pro-like_dom"/>
</dbReference>
<keyword evidence="5" id="KW-0645">Protease</keyword>
<dbReference type="Gene3D" id="2.60.120.260">
    <property type="entry name" value="Galactose-binding domain-like"/>
    <property type="match status" value="1"/>
</dbReference>
<evidence type="ECO:0000259" key="11">
    <source>
        <dbReference type="SMART" id="SM00939"/>
    </source>
</evidence>